<feature type="domain" description="Transposase IS204/IS1001/IS1096/IS1165 DDE" evidence="1">
    <location>
        <begin position="36"/>
        <end position="193"/>
    </location>
</feature>
<protein>
    <recommendedName>
        <fullName evidence="1">Transposase IS204/IS1001/IS1096/IS1165 DDE domain-containing protein</fullName>
    </recommendedName>
</protein>
<reference evidence="2 3" key="1">
    <citation type="submission" date="2018-10" db="EMBL/GenBank/DDBJ databases">
        <title>Complete genome sequence of Pseudomonas pelagia strain Kongs-67.</title>
        <authorList>
            <person name="Sinha R.K."/>
            <person name="Krishnan K."/>
        </authorList>
    </citation>
    <scope>NUCLEOTIDE SEQUENCE [LARGE SCALE GENOMIC DNA]</scope>
    <source>
        <strain evidence="2 3">Kongs-67</strain>
    </source>
</reference>
<dbReference type="Proteomes" id="UP000344571">
    <property type="component" value="Chromosome"/>
</dbReference>
<dbReference type="EMBL" id="CP033116">
    <property type="protein sequence ID" value="QFY55001.1"/>
    <property type="molecule type" value="Genomic_DNA"/>
</dbReference>
<keyword evidence="3" id="KW-1185">Reference proteome</keyword>
<gene>
    <name evidence="2" type="ORF">EAO82_00605</name>
</gene>
<dbReference type="PANTHER" id="PTHR33498:SF1">
    <property type="entry name" value="TRANSPOSASE FOR INSERTION SEQUENCE ELEMENT IS1557"/>
    <property type="match status" value="1"/>
</dbReference>
<dbReference type="Pfam" id="PF01610">
    <property type="entry name" value="DDE_Tnp_ISL3"/>
    <property type="match status" value="1"/>
</dbReference>
<dbReference type="InterPro" id="IPR047951">
    <property type="entry name" value="Transpos_ISL3"/>
</dbReference>
<dbReference type="PANTHER" id="PTHR33498">
    <property type="entry name" value="TRANSPOSASE FOR INSERTION SEQUENCE ELEMENT IS1557"/>
    <property type="match status" value="1"/>
</dbReference>
<evidence type="ECO:0000313" key="2">
    <source>
        <dbReference type="EMBL" id="QFY55001.1"/>
    </source>
</evidence>
<organism evidence="2 3">
    <name type="scientific">Halopseudomonas pelagia</name>
    <dbReference type="NCBI Taxonomy" id="553151"/>
    <lineage>
        <taxon>Bacteria</taxon>
        <taxon>Pseudomonadati</taxon>
        <taxon>Pseudomonadota</taxon>
        <taxon>Gammaproteobacteria</taxon>
        <taxon>Pseudomonadales</taxon>
        <taxon>Pseudomonadaceae</taxon>
        <taxon>Halopseudomonas</taxon>
    </lineage>
</organism>
<dbReference type="InterPro" id="IPR002560">
    <property type="entry name" value="Transposase_DDE"/>
</dbReference>
<accession>A0ABX6CKS5</accession>
<name>A0ABX6CKS5_9GAMM</name>
<evidence type="ECO:0000259" key="1">
    <source>
        <dbReference type="Pfam" id="PF01610"/>
    </source>
</evidence>
<proteinExistence type="predicted"/>
<sequence length="201" mass="23672">MAEMFGLHWNTVRRLDPQRLQALVASLTTVQPRGLIMDEFALFKEHCYASVILGANTRRVLYVAQDLTRRAIQPFFEELGPQGCARIEAVHMDMNTAFDLEVRAQCPWARVVYDLFHVIAKYGREVISRVRMDAANQWRHDRPARRLVKQTHWLLLRNPTSLNEREWVRLDEVLRANKPMMTVHVMKESLRSLRTMPYAWE</sequence>
<evidence type="ECO:0000313" key="3">
    <source>
        <dbReference type="Proteomes" id="UP000344571"/>
    </source>
</evidence>